<evidence type="ECO:0000313" key="2">
    <source>
        <dbReference type="Proteomes" id="UP000310719"/>
    </source>
</evidence>
<sequence length="119" mass="13855">MGKKQRNVPSTRIRNMRLINRLPGTRGDLLSLSVPFITRFFRYNHPFILLDDENAYQGIYQFREYMVGALVPHGQTITALVSPLFFVWQWLSLSFGRWCDFGLLFSNDTDNHPLRSSGD</sequence>
<organism evidence="1 2">
    <name type="scientific">Leclercia adecarboxylata</name>
    <dbReference type="NCBI Taxonomy" id="83655"/>
    <lineage>
        <taxon>Bacteria</taxon>
        <taxon>Pseudomonadati</taxon>
        <taxon>Pseudomonadota</taxon>
        <taxon>Gammaproteobacteria</taxon>
        <taxon>Enterobacterales</taxon>
        <taxon>Enterobacteriaceae</taxon>
        <taxon>Leclercia</taxon>
    </lineage>
</organism>
<dbReference type="AlphaFoldDB" id="A0A4U9HU11"/>
<proteinExistence type="predicted"/>
<accession>A0A4U9HU11</accession>
<protein>
    <submittedName>
        <fullName evidence="1">Uncharacterized protein</fullName>
    </submittedName>
</protein>
<gene>
    <name evidence="1" type="ORF">NCTC13032_03364</name>
</gene>
<dbReference type="Proteomes" id="UP000310719">
    <property type="component" value="Chromosome"/>
</dbReference>
<name>A0A4U9HU11_9ENTR</name>
<dbReference type="EMBL" id="LR590464">
    <property type="protein sequence ID" value="VTP68058.1"/>
    <property type="molecule type" value="Genomic_DNA"/>
</dbReference>
<reference evidence="1 2" key="1">
    <citation type="submission" date="2019-05" db="EMBL/GenBank/DDBJ databases">
        <authorList>
            <consortium name="Pathogen Informatics"/>
        </authorList>
    </citation>
    <scope>NUCLEOTIDE SEQUENCE [LARGE SCALE GENOMIC DNA]</scope>
    <source>
        <strain evidence="1 2">NCTC13032</strain>
    </source>
</reference>
<evidence type="ECO:0000313" key="1">
    <source>
        <dbReference type="EMBL" id="VTP68058.1"/>
    </source>
</evidence>